<name>A0A401SI19_CHIPU</name>
<reference evidence="1 2" key="1">
    <citation type="journal article" date="2018" name="Nat. Ecol. Evol.">
        <title>Shark genomes provide insights into elasmobranch evolution and the origin of vertebrates.</title>
        <authorList>
            <person name="Hara Y"/>
            <person name="Yamaguchi K"/>
            <person name="Onimaru K"/>
            <person name="Kadota M"/>
            <person name="Koyanagi M"/>
            <person name="Keeley SD"/>
            <person name="Tatsumi K"/>
            <person name="Tanaka K"/>
            <person name="Motone F"/>
            <person name="Kageyama Y"/>
            <person name="Nozu R"/>
            <person name="Adachi N"/>
            <person name="Nishimura O"/>
            <person name="Nakagawa R"/>
            <person name="Tanegashima C"/>
            <person name="Kiyatake I"/>
            <person name="Matsumoto R"/>
            <person name="Murakumo K"/>
            <person name="Nishida K"/>
            <person name="Terakita A"/>
            <person name="Kuratani S"/>
            <person name="Sato K"/>
            <person name="Hyodo S Kuraku.S."/>
        </authorList>
    </citation>
    <scope>NUCLEOTIDE SEQUENCE [LARGE SCALE GENOMIC DNA]</scope>
</reference>
<dbReference type="AlphaFoldDB" id="A0A401SI19"/>
<sequence length="72" mass="8381">MSVRVVVPAVCNCVRRCRSVLWARVTQSLILSIPRSTCVYMQIYIYKTKALTHKNMVLWLSATVHDFIILHF</sequence>
<keyword evidence="2" id="KW-1185">Reference proteome</keyword>
<evidence type="ECO:0000313" key="1">
    <source>
        <dbReference type="EMBL" id="GCC30066.1"/>
    </source>
</evidence>
<dbReference type="Proteomes" id="UP000287033">
    <property type="component" value="Unassembled WGS sequence"/>
</dbReference>
<evidence type="ECO:0000313" key="2">
    <source>
        <dbReference type="Proteomes" id="UP000287033"/>
    </source>
</evidence>
<dbReference type="EMBL" id="BEZZ01000282">
    <property type="protein sequence ID" value="GCC30066.1"/>
    <property type="molecule type" value="Genomic_DNA"/>
</dbReference>
<comment type="caution">
    <text evidence="1">The sequence shown here is derived from an EMBL/GenBank/DDBJ whole genome shotgun (WGS) entry which is preliminary data.</text>
</comment>
<organism evidence="1 2">
    <name type="scientific">Chiloscyllium punctatum</name>
    <name type="common">Brownbanded bambooshark</name>
    <name type="synonym">Hemiscyllium punctatum</name>
    <dbReference type="NCBI Taxonomy" id="137246"/>
    <lineage>
        <taxon>Eukaryota</taxon>
        <taxon>Metazoa</taxon>
        <taxon>Chordata</taxon>
        <taxon>Craniata</taxon>
        <taxon>Vertebrata</taxon>
        <taxon>Chondrichthyes</taxon>
        <taxon>Elasmobranchii</taxon>
        <taxon>Galeomorphii</taxon>
        <taxon>Galeoidea</taxon>
        <taxon>Orectolobiformes</taxon>
        <taxon>Hemiscylliidae</taxon>
        <taxon>Chiloscyllium</taxon>
    </lineage>
</organism>
<accession>A0A401SI19</accession>
<gene>
    <name evidence="1" type="ORF">chiPu_0008510</name>
</gene>
<proteinExistence type="predicted"/>
<protein>
    <submittedName>
        <fullName evidence="1">Uncharacterized protein</fullName>
    </submittedName>
</protein>